<dbReference type="AlphaFoldDB" id="A0A7J7LNU7"/>
<comment type="caution">
    <text evidence="5">The sequence shown here is derived from an EMBL/GenBank/DDBJ whole genome shotgun (WGS) entry which is preliminary data.</text>
</comment>
<dbReference type="InterPro" id="IPR000010">
    <property type="entry name" value="Cystatin_dom"/>
</dbReference>
<dbReference type="CDD" id="cd00042">
    <property type="entry name" value="CY"/>
    <property type="match status" value="1"/>
</dbReference>
<keyword evidence="1" id="KW-0646">Protease inhibitor</keyword>
<reference evidence="5 6" key="1">
    <citation type="journal article" date="2020" name="IScience">
        <title>Genome Sequencing of the Endangered Kingdonia uniflora (Circaeasteraceae, Ranunculales) Reveals Potential Mechanisms of Evolutionary Specialization.</title>
        <authorList>
            <person name="Sun Y."/>
            <person name="Deng T."/>
            <person name="Zhang A."/>
            <person name="Moore M.J."/>
            <person name="Landis J.B."/>
            <person name="Lin N."/>
            <person name="Zhang H."/>
            <person name="Zhang X."/>
            <person name="Huang J."/>
            <person name="Zhang X."/>
            <person name="Sun H."/>
            <person name="Wang H."/>
        </authorList>
    </citation>
    <scope>NUCLEOTIDE SEQUENCE [LARGE SCALE GENOMIC DNA]</scope>
    <source>
        <strain evidence="5">TB1705</strain>
        <tissue evidence="5">Leaf</tissue>
    </source>
</reference>
<keyword evidence="3" id="KW-0732">Signal</keyword>
<accession>A0A7J7LNU7</accession>
<dbReference type="Gene3D" id="3.10.450.10">
    <property type="match status" value="1"/>
</dbReference>
<dbReference type="PANTHER" id="PTHR47373">
    <property type="entry name" value="CYSTEINE PROTEINASE INHIBITOR 2"/>
    <property type="match status" value="1"/>
</dbReference>
<feature type="chain" id="PRO_5029541588" description="Cystatin domain-containing protein" evidence="3">
    <location>
        <begin position="22"/>
        <end position="124"/>
    </location>
</feature>
<keyword evidence="2" id="KW-0789">Thiol protease inhibitor</keyword>
<dbReference type="GO" id="GO:0004869">
    <property type="term" value="F:cysteine-type endopeptidase inhibitor activity"/>
    <property type="evidence" value="ECO:0007669"/>
    <property type="project" value="UniProtKB-KW"/>
</dbReference>
<protein>
    <recommendedName>
        <fullName evidence="4">Cystatin domain-containing protein</fullName>
    </recommendedName>
</protein>
<evidence type="ECO:0000313" key="6">
    <source>
        <dbReference type="Proteomes" id="UP000541444"/>
    </source>
</evidence>
<evidence type="ECO:0000256" key="3">
    <source>
        <dbReference type="SAM" id="SignalP"/>
    </source>
</evidence>
<evidence type="ECO:0000256" key="2">
    <source>
        <dbReference type="ARBA" id="ARBA00022704"/>
    </source>
</evidence>
<feature type="domain" description="Cystatin" evidence="4">
    <location>
        <begin position="34"/>
        <end position="108"/>
    </location>
</feature>
<keyword evidence="6" id="KW-1185">Reference proteome</keyword>
<dbReference type="Proteomes" id="UP000541444">
    <property type="component" value="Unassembled WGS sequence"/>
</dbReference>
<evidence type="ECO:0000313" key="5">
    <source>
        <dbReference type="EMBL" id="KAF6144307.1"/>
    </source>
</evidence>
<dbReference type="SUPFAM" id="SSF54403">
    <property type="entry name" value="Cystatin/monellin"/>
    <property type="match status" value="1"/>
</dbReference>
<dbReference type="EMBL" id="JACGCM010002131">
    <property type="protein sequence ID" value="KAF6144307.1"/>
    <property type="molecule type" value="Genomic_DNA"/>
</dbReference>
<dbReference type="Pfam" id="PF16845">
    <property type="entry name" value="SQAPI"/>
    <property type="match status" value="1"/>
</dbReference>
<organism evidence="5 6">
    <name type="scientific">Kingdonia uniflora</name>
    <dbReference type="NCBI Taxonomy" id="39325"/>
    <lineage>
        <taxon>Eukaryota</taxon>
        <taxon>Viridiplantae</taxon>
        <taxon>Streptophyta</taxon>
        <taxon>Embryophyta</taxon>
        <taxon>Tracheophyta</taxon>
        <taxon>Spermatophyta</taxon>
        <taxon>Magnoliopsida</taxon>
        <taxon>Ranunculales</taxon>
        <taxon>Circaeasteraceae</taxon>
        <taxon>Kingdonia</taxon>
    </lineage>
</organism>
<gene>
    <name evidence="5" type="ORF">GIB67_024534</name>
</gene>
<feature type="signal peptide" evidence="3">
    <location>
        <begin position="1"/>
        <end position="21"/>
    </location>
</feature>
<evidence type="ECO:0000259" key="4">
    <source>
        <dbReference type="Pfam" id="PF16845"/>
    </source>
</evidence>
<dbReference type="InterPro" id="IPR046350">
    <property type="entry name" value="Cystatin_sf"/>
</dbReference>
<sequence>MAKGGMILCMICLWYVVGVVGLVGGGKLGGRTIIKDVKNNKEVQDLGKFSVEEYNKEEGLGESSGALSFNEVVEAEKQVISGLEYYLKISAVKSGVLETFDAAVVVKASGTPPKKLLNFAPTTN</sequence>
<proteinExistence type="predicted"/>
<dbReference type="OrthoDB" id="1908104at2759"/>
<evidence type="ECO:0000256" key="1">
    <source>
        <dbReference type="ARBA" id="ARBA00022690"/>
    </source>
</evidence>
<dbReference type="PANTHER" id="PTHR47373:SF1">
    <property type="entry name" value="CYSTEINE PROTEINASE INHIBITOR 2"/>
    <property type="match status" value="1"/>
</dbReference>
<name>A0A7J7LNU7_9MAGN</name>